<keyword evidence="4" id="KW-0804">Transcription</keyword>
<accession>A0A6I9QT11</accession>
<feature type="region of interest" description="Disordered" evidence="6">
    <location>
        <begin position="222"/>
        <end position="251"/>
    </location>
</feature>
<sequence length="251" mass="28785">MARNKVKLAWIANDATRRATLKKRRKGLLKKVQELSILCGVEACAIVYGPNDRVPEVWPSPPEAARIVGRFKSMPEMEQTRKMVNQEGFLRQRAVKLLEQLRKQERENREMEMKLLIREGLKGRSFDNLGIEDVTCLSWMLERKIKEIYDKMDEIKNKVTVNQVAGGPSALPLQVMAPPPAAPIGPVVPKEKTTVEQAMEALQRQNWFMDMMSPWPEDFYQPAQPMDPYQPPPPAPLDHTIPWPDPSFPFN</sequence>
<dbReference type="InParanoid" id="A0A6I9QT11"/>
<dbReference type="GO" id="GO:0000987">
    <property type="term" value="F:cis-regulatory region sequence-specific DNA binding"/>
    <property type="evidence" value="ECO:0007669"/>
    <property type="project" value="InterPro"/>
</dbReference>
<evidence type="ECO:0000256" key="5">
    <source>
        <dbReference type="ARBA" id="ARBA00023242"/>
    </source>
</evidence>
<keyword evidence="3" id="KW-0238">DNA-binding</keyword>
<evidence type="ECO:0000259" key="7">
    <source>
        <dbReference type="PROSITE" id="PS50066"/>
    </source>
</evidence>
<evidence type="ECO:0000256" key="1">
    <source>
        <dbReference type="ARBA" id="ARBA00004123"/>
    </source>
</evidence>
<evidence type="ECO:0000256" key="2">
    <source>
        <dbReference type="ARBA" id="ARBA00023015"/>
    </source>
</evidence>
<comment type="subcellular location">
    <subcellularLocation>
        <location evidence="1">Nucleus</location>
    </subcellularLocation>
</comment>
<dbReference type="PROSITE" id="PS50066">
    <property type="entry name" value="MADS_BOX_2"/>
    <property type="match status" value="1"/>
</dbReference>
<dbReference type="FunFam" id="3.40.1810.10:FF:000018">
    <property type="entry name" value="agamous-like MADS-box protein AGL80"/>
    <property type="match status" value="1"/>
</dbReference>
<protein>
    <submittedName>
        <fullName evidence="9">Agamous-like MADS-box protein AGL80</fullName>
    </submittedName>
</protein>
<dbReference type="GO" id="GO:0046983">
    <property type="term" value="F:protein dimerization activity"/>
    <property type="evidence" value="ECO:0007669"/>
    <property type="project" value="InterPro"/>
</dbReference>
<dbReference type="InterPro" id="IPR033897">
    <property type="entry name" value="SRF-like_MADS-box"/>
</dbReference>
<dbReference type="SMART" id="SM00432">
    <property type="entry name" value="MADS"/>
    <property type="match status" value="1"/>
</dbReference>
<dbReference type="KEGG" id="egu:105040111"/>
<organism evidence="8 9">
    <name type="scientific">Elaeis guineensis var. tenera</name>
    <name type="common">Oil palm</name>
    <dbReference type="NCBI Taxonomy" id="51953"/>
    <lineage>
        <taxon>Eukaryota</taxon>
        <taxon>Viridiplantae</taxon>
        <taxon>Streptophyta</taxon>
        <taxon>Embryophyta</taxon>
        <taxon>Tracheophyta</taxon>
        <taxon>Spermatophyta</taxon>
        <taxon>Magnoliopsida</taxon>
        <taxon>Liliopsida</taxon>
        <taxon>Arecaceae</taxon>
        <taxon>Arecoideae</taxon>
        <taxon>Cocoseae</taxon>
        <taxon>Elaeidinae</taxon>
        <taxon>Elaeis</taxon>
    </lineage>
</organism>
<dbReference type="InterPro" id="IPR002100">
    <property type="entry name" value="TF_MADSbox"/>
</dbReference>
<keyword evidence="5" id="KW-0539">Nucleus</keyword>
<evidence type="ECO:0000313" key="8">
    <source>
        <dbReference type="Proteomes" id="UP000504607"/>
    </source>
</evidence>
<feature type="domain" description="MADS-box" evidence="7">
    <location>
        <begin position="1"/>
        <end position="56"/>
    </location>
</feature>
<evidence type="ECO:0000256" key="6">
    <source>
        <dbReference type="SAM" id="MobiDB-lite"/>
    </source>
</evidence>
<dbReference type="InterPro" id="IPR050142">
    <property type="entry name" value="MADS-box/MEF2_TF"/>
</dbReference>
<dbReference type="OrthoDB" id="678337at2759"/>
<dbReference type="AlphaFoldDB" id="A0A6I9QT11"/>
<dbReference type="InterPro" id="IPR036879">
    <property type="entry name" value="TF_MADSbox_sf"/>
</dbReference>
<dbReference type="SUPFAM" id="SSF55455">
    <property type="entry name" value="SRF-like"/>
    <property type="match status" value="1"/>
</dbReference>
<reference evidence="9" key="1">
    <citation type="submission" date="2025-08" db="UniProtKB">
        <authorList>
            <consortium name="RefSeq"/>
        </authorList>
    </citation>
    <scope>IDENTIFICATION</scope>
</reference>
<dbReference type="GeneID" id="105040111"/>
<dbReference type="GO" id="GO:0045944">
    <property type="term" value="P:positive regulation of transcription by RNA polymerase II"/>
    <property type="evidence" value="ECO:0007669"/>
    <property type="project" value="InterPro"/>
</dbReference>
<dbReference type="PRINTS" id="PR00404">
    <property type="entry name" value="MADSDOMAIN"/>
</dbReference>
<evidence type="ECO:0000256" key="3">
    <source>
        <dbReference type="ARBA" id="ARBA00023125"/>
    </source>
</evidence>
<dbReference type="PANTHER" id="PTHR48019">
    <property type="entry name" value="SERUM RESPONSE FACTOR HOMOLOG"/>
    <property type="match status" value="1"/>
</dbReference>
<gene>
    <name evidence="9" type="primary">LOC105040111</name>
</gene>
<dbReference type="CDD" id="cd00266">
    <property type="entry name" value="MADS_SRF_like"/>
    <property type="match status" value="1"/>
</dbReference>
<keyword evidence="2" id="KW-0805">Transcription regulation</keyword>
<dbReference type="FunCoup" id="A0A6I9QT11">
    <property type="interactions" value="3407"/>
</dbReference>
<dbReference type="GO" id="GO:0000981">
    <property type="term" value="F:DNA-binding transcription factor activity, RNA polymerase II-specific"/>
    <property type="evidence" value="ECO:0007669"/>
    <property type="project" value="InterPro"/>
</dbReference>
<dbReference type="RefSeq" id="XP_010914793.1">
    <property type="nucleotide sequence ID" value="XM_010916491.3"/>
</dbReference>
<dbReference type="GO" id="GO:0005634">
    <property type="term" value="C:nucleus"/>
    <property type="evidence" value="ECO:0007669"/>
    <property type="project" value="UniProtKB-SubCell"/>
</dbReference>
<dbReference type="Proteomes" id="UP000504607">
    <property type="component" value="Chromosome 2"/>
</dbReference>
<keyword evidence="8" id="KW-1185">Reference proteome</keyword>
<name>A0A6I9QT11_ELAGV</name>
<dbReference type="Gene3D" id="3.40.1810.10">
    <property type="entry name" value="Transcription factor, MADS-box"/>
    <property type="match status" value="1"/>
</dbReference>
<dbReference type="Pfam" id="PF00319">
    <property type="entry name" value="SRF-TF"/>
    <property type="match status" value="1"/>
</dbReference>
<evidence type="ECO:0000256" key="4">
    <source>
        <dbReference type="ARBA" id="ARBA00023163"/>
    </source>
</evidence>
<evidence type="ECO:0000313" key="9">
    <source>
        <dbReference type="RefSeq" id="XP_010914793.1"/>
    </source>
</evidence>
<proteinExistence type="predicted"/>